<dbReference type="EMBL" id="CP021377">
    <property type="protein sequence ID" value="ART83622.1"/>
    <property type="molecule type" value="Genomic_DNA"/>
</dbReference>
<organism evidence="2 3">
    <name type="scientific">Oceanisphaera profunda</name>
    <dbReference type="NCBI Taxonomy" id="1416627"/>
    <lineage>
        <taxon>Bacteria</taxon>
        <taxon>Pseudomonadati</taxon>
        <taxon>Pseudomonadota</taxon>
        <taxon>Gammaproteobacteria</taxon>
        <taxon>Aeromonadales</taxon>
        <taxon>Aeromonadaceae</taxon>
        <taxon>Oceanisphaera</taxon>
    </lineage>
</organism>
<protein>
    <recommendedName>
        <fullName evidence="4">Oxidoreductase molybdopterin-binding domain-containing protein</fullName>
    </recommendedName>
</protein>
<evidence type="ECO:0000313" key="3">
    <source>
        <dbReference type="Proteomes" id="UP000243937"/>
    </source>
</evidence>
<feature type="signal peptide" evidence="1">
    <location>
        <begin position="1"/>
        <end position="34"/>
    </location>
</feature>
<accession>A0A1Y0D7V6</accession>
<dbReference type="RefSeq" id="WP_087038301.1">
    <property type="nucleotide sequence ID" value="NZ_CP021377.1"/>
</dbReference>
<keyword evidence="1" id="KW-0732">Signal</keyword>
<sequence length="189" mass="21065">MRIKKTPLLRPTQWLLGAVLCGVTLSFTADEALAAEPLSAPEGRVLLTLTGNIGVTNSGTNSALEQTEQAEFDLALLDSLPQHEFDTETPWTNGVHRFSGVLLRDLLERVDAKGVVIKAVAFNEYFSVIDISRPELSGLLLATRMDGEPMRIRDKGPSWLMLPLSESKQLDNKRFHELLIWQLRTLDVQ</sequence>
<gene>
    <name evidence="2" type="ORF">CBP31_14100</name>
</gene>
<evidence type="ECO:0000313" key="2">
    <source>
        <dbReference type="EMBL" id="ART83622.1"/>
    </source>
</evidence>
<dbReference type="Proteomes" id="UP000243937">
    <property type="component" value="Chromosome"/>
</dbReference>
<dbReference type="OrthoDB" id="9798763at2"/>
<evidence type="ECO:0008006" key="4">
    <source>
        <dbReference type="Google" id="ProtNLM"/>
    </source>
</evidence>
<reference evidence="2 3" key="1">
    <citation type="journal article" date="2014" name="Int. J. Syst. Evol. Microbiol.">
        <title>Oceanisphaera profunda sp. nov., a marine bacterium isolated from deep-sea sediment, and emended description of the genus Oceanisphaera.</title>
        <authorList>
            <person name="Xu Z."/>
            <person name="Zhang X.Y."/>
            <person name="Su H.N."/>
            <person name="Yu Z.C."/>
            <person name="Liu C."/>
            <person name="Li H."/>
            <person name="Chen X.L."/>
            <person name="Song X.Y."/>
            <person name="Xie B.B."/>
            <person name="Qin Q.L."/>
            <person name="Zhou B.C."/>
            <person name="Shi M."/>
            <person name="Huang Y."/>
            <person name="Zhang Y.Z."/>
        </authorList>
    </citation>
    <scope>NUCLEOTIDE SEQUENCE [LARGE SCALE GENOMIC DNA]</scope>
    <source>
        <strain evidence="2 3">SM1222</strain>
    </source>
</reference>
<name>A0A1Y0D7V6_9GAMM</name>
<feature type="chain" id="PRO_5012665806" description="Oxidoreductase molybdopterin-binding domain-containing protein" evidence="1">
    <location>
        <begin position="35"/>
        <end position="189"/>
    </location>
</feature>
<dbReference type="SUPFAM" id="SSF56524">
    <property type="entry name" value="Oxidoreductase molybdopterin-binding domain"/>
    <property type="match status" value="1"/>
</dbReference>
<dbReference type="AlphaFoldDB" id="A0A1Y0D7V6"/>
<dbReference type="Gene3D" id="3.90.420.10">
    <property type="entry name" value="Oxidoreductase, molybdopterin-binding domain"/>
    <property type="match status" value="1"/>
</dbReference>
<dbReference type="InterPro" id="IPR036374">
    <property type="entry name" value="OxRdtase_Mopterin-bd_sf"/>
</dbReference>
<proteinExistence type="predicted"/>
<dbReference type="KEGG" id="opf:CBP31_14100"/>
<evidence type="ECO:0000256" key="1">
    <source>
        <dbReference type="SAM" id="SignalP"/>
    </source>
</evidence>
<keyword evidence="3" id="KW-1185">Reference proteome</keyword>